<evidence type="ECO:0000256" key="1">
    <source>
        <dbReference type="SAM" id="MobiDB-lite"/>
    </source>
</evidence>
<keyword evidence="3" id="KW-1185">Reference proteome</keyword>
<comment type="caution">
    <text evidence="2">The sequence shown here is derived from an EMBL/GenBank/DDBJ whole genome shotgun (WGS) entry which is preliminary data.</text>
</comment>
<evidence type="ECO:0000313" key="2">
    <source>
        <dbReference type="EMBL" id="CAK0818517.1"/>
    </source>
</evidence>
<organism evidence="2 3">
    <name type="scientific">Prorocentrum cordatum</name>
    <dbReference type="NCBI Taxonomy" id="2364126"/>
    <lineage>
        <taxon>Eukaryota</taxon>
        <taxon>Sar</taxon>
        <taxon>Alveolata</taxon>
        <taxon>Dinophyceae</taxon>
        <taxon>Prorocentrales</taxon>
        <taxon>Prorocentraceae</taxon>
        <taxon>Prorocentrum</taxon>
    </lineage>
</organism>
<reference evidence="2" key="1">
    <citation type="submission" date="2023-10" db="EMBL/GenBank/DDBJ databases">
        <authorList>
            <person name="Chen Y."/>
            <person name="Shah S."/>
            <person name="Dougan E. K."/>
            <person name="Thang M."/>
            <person name="Chan C."/>
        </authorList>
    </citation>
    <scope>NUCLEOTIDE SEQUENCE [LARGE SCALE GENOMIC DNA]</scope>
</reference>
<feature type="compositionally biased region" description="Basic and acidic residues" evidence="1">
    <location>
        <begin position="302"/>
        <end position="316"/>
    </location>
</feature>
<name>A0ABN9RIR8_9DINO</name>
<feature type="region of interest" description="Disordered" evidence="1">
    <location>
        <begin position="296"/>
        <end position="356"/>
    </location>
</feature>
<dbReference type="Proteomes" id="UP001189429">
    <property type="component" value="Unassembled WGS sequence"/>
</dbReference>
<dbReference type="EMBL" id="CAUYUJ010006747">
    <property type="protein sequence ID" value="CAK0818517.1"/>
    <property type="molecule type" value="Genomic_DNA"/>
</dbReference>
<accession>A0ABN9RIR8</accession>
<feature type="compositionally biased region" description="Polar residues" evidence="1">
    <location>
        <begin position="28"/>
        <end position="39"/>
    </location>
</feature>
<sequence>MPRTRGSTRDHREPPACVPTAWTTKCSTRGRTACRSPSATAAGGGAPLQAAPAASPPAGLEATCRLVSVPAPAFDQKSGVVAMLEKLRHKFQDQLLDLQKAEMNAKSNFQALAQGLQDNIEYDTGSSKAKTASRAGRLEDAAKAKGDLEVTTKTKADDEKILLDTNTECDAKSKEFEENQVLRREELQAIAKAREILASPEVTGNAAKYLPKLVQKAVALAQLGSKASKDADNRKRAAAYLQQKAKKLGSQYLSMMALRVTEDPFGKVKKMIKDLIVKLMESANAEADHNAFCSTELATNKQTRENKASKAEDGPGGHRRQAHRRHRAARRGDHQAGRRHRQYHGGAGRGDQAPRR</sequence>
<gene>
    <name evidence="2" type="ORF">PCOR1329_LOCUS20768</name>
</gene>
<feature type="compositionally biased region" description="Low complexity" evidence="1">
    <location>
        <begin position="47"/>
        <end position="56"/>
    </location>
</feature>
<proteinExistence type="predicted"/>
<feature type="compositionally biased region" description="Basic residues" evidence="1">
    <location>
        <begin position="317"/>
        <end position="329"/>
    </location>
</feature>
<feature type="region of interest" description="Disordered" evidence="1">
    <location>
        <begin position="28"/>
        <end position="56"/>
    </location>
</feature>
<evidence type="ECO:0000313" key="3">
    <source>
        <dbReference type="Proteomes" id="UP001189429"/>
    </source>
</evidence>
<protein>
    <submittedName>
        <fullName evidence="2">Uncharacterized protein</fullName>
    </submittedName>
</protein>